<evidence type="ECO:0000313" key="2">
    <source>
        <dbReference type="EMBL" id="HHS63088.1"/>
    </source>
</evidence>
<proteinExistence type="predicted"/>
<comment type="caution">
    <text evidence="2">The sequence shown here is derived from an EMBL/GenBank/DDBJ whole genome shotgun (WGS) entry which is preliminary data.</text>
</comment>
<protein>
    <recommendedName>
        <fullName evidence="1">VOC domain-containing protein</fullName>
    </recommendedName>
</protein>
<dbReference type="SUPFAM" id="SSF54593">
    <property type="entry name" value="Glyoxalase/Bleomycin resistance protein/Dihydroxybiphenyl dioxygenase"/>
    <property type="match status" value="1"/>
</dbReference>
<dbReference type="InterPro" id="IPR004360">
    <property type="entry name" value="Glyas_Fos-R_dOase_dom"/>
</dbReference>
<dbReference type="PROSITE" id="PS51819">
    <property type="entry name" value="VOC"/>
    <property type="match status" value="1"/>
</dbReference>
<accession>A0A7C6EKM8</accession>
<sequence length="104" mass="12328">MSSQRLSSDIVKKIFGFNTTCCFYRLKSDGLFLEIFEPHKKSSIDKLKFIKGIHHFGLVVENREYFIKKASKQKIKIVRVKRNGHFVYFIRDPDGNMIEIRQKD</sequence>
<dbReference type="Gene3D" id="3.10.180.10">
    <property type="entry name" value="2,3-Dihydroxybiphenyl 1,2-Dioxygenase, domain 1"/>
    <property type="match status" value="1"/>
</dbReference>
<gene>
    <name evidence="2" type="ORF">ENV70_05715</name>
</gene>
<dbReference type="InterPro" id="IPR029068">
    <property type="entry name" value="Glyas_Bleomycin-R_OHBP_Dase"/>
</dbReference>
<feature type="domain" description="VOC" evidence="1">
    <location>
        <begin position="1"/>
        <end position="103"/>
    </location>
</feature>
<dbReference type="Pfam" id="PF00903">
    <property type="entry name" value="Glyoxalase"/>
    <property type="match status" value="1"/>
</dbReference>
<dbReference type="AlphaFoldDB" id="A0A7C6EKM8"/>
<evidence type="ECO:0000259" key="1">
    <source>
        <dbReference type="PROSITE" id="PS51819"/>
    </source>
</evidence>
<name>A0A7C6EKM8_UNCW3</name>
<reference evidence="2" key="1">
    <citation type="journal article" date="2020" name="mSystems">
        <title>Genome- and Community-Level Interaction Insights into Carbon Utilization and Element Cycling Functions of Hydrothermarchaeota in Hydrothermal Sediment.</title>
        <authorList>
            <person name="Zhou Z."/>
            <person name="Liu Y."/>
            <person name="Xu W."/>
            <person name="Pan J."/>
            <person name="Luo Z.H."/>
            <person name="Li M."/>
        </authorList>
    </citation>
    <scope>NUCLEOTIDE SEQUENCE [LARGE SCALE GENOMIC DNA]</scope>
    <source>
        <strain evidence="2">SpSt-783</strain>
    </source>
</reference>
<organism evidence="2">
    <name type="scientific">candidate division WOR-3 bacterium</name>
    <dbReference type="NCBI Taxonomy" id="2052148"/>
    <lineage>
        <taxon>Bacteria</taxon>
        <taxon>Bacteria division WOR-3</taxon>
    </lineage>
</organism>
<dbReference type="EMBL" id="DTHJ01000120">
    <property type="protein sequence ID" value="HHS63088.1"/>
    <property type="molecule type" value="Genomic_DNA"/>
</dbReference>
<dbReference type="InterPro" id="IPR037523">
    <property type="entry name" value="VOC_core"/>
</dbReference>
<dbReference type="CDD" id="cd06587">
    <property type="entry name" value="VOC"/>
    <property type="match status" value="1"/>
</dbReference>